<name>A0AAN0JIB0_AMPQE</name>
<reference evidence="1" key="2">
    <citation type="submission" date="2024-06" db="UniProtKB">
        <authorList>
            <consortium name="EnsemblMetazoa"/>
        </authorList>
    </citation>
    <scope>IDENTIFICATION</scope>
</reference>
<dbReference type="RefSeq" id="XP_019856760.1">
    <property type="nucleotide sequence ID" value="XM_020001201.1"/>
</dbReference>
<sequence>MDVKKTLKRYKRLQIDLNERLEEVKLKEQALSTSISSNLIDSGGLTGDDHHKSRRQQEMKRARLRATEVLQDILLLKLSFVNDVIDKLQLLSHENPLQVTPFHLQFSRFYDWAETSQQLYDLNAQLYDIEKSKWNIQELRYQQPTYEKSMLTDHSLIGTHPNITDALSRLDSVTSPVNSYISERLQPRNQRMTFEASKIEEYIAECDLYQGGTLQLPPNDSSGIVRGAHPRSYHGFVEVLCNYIVERHKSSQGEDLPYAAIYTAIEHNVIPRIKHFVLKYISKAEDDAIIQEQCKKFSDITLGQLRVPLALRSHELIPFADSIAHMRATFFSQSPTDKMYSVVAAAKALHEQLSMMDEGSIDGARRPLD</sequence>
<proteinExistence type="predicted"/>
<dbReference type="InterPro" id="IPR037191">
    <property type="entry name" value="VPS9_dom_sf"/>
</dbReference>
<evidence type="ECO:0000313" key="1">
    <source>
        <dbReference type="EnsemblMetazoa" id="XP_019856760.1"/>
    </source>
</evidence>
<dbReference type="KEGG" id="aqu:109585206"/>
<organism evidence="1 2">
    <name type="scientific">Amphimedon queenslandica</name>
    <name type="common">Sponge</name>
    <dbReference type="NCBI Taxonomy" id="400682"/>
    <lineage>
        <taxon>Eukaryota</taxon>
        <taxon>Metazoa</taxon>
        <taxon>Porifera</taxon>
        <taxon>Demospongiae</taxon>
        <taxon>Heteroscleromorpha</taxon>
        <taxon>Haplosclerida</taxon>
        <taxon>Niphatidae</taxon>
        <taxon>Amphimedon</taxon>
    </lineage>
</organism>
<dbReference type="AlphaFoldDB" id="A0AAN0JIB0"/>
<evidence type="ECO:0000313" key="2">
    <source>
        <dbReference type="Proteomes" id="UP000007879"/>
    </source>
</evidence>
<protein>
    <submittedName>
        <fullName evidence="1">Uncharacterized protein</fullName>
    </submittedName>
</protein>
<accession>A0AAN0JIB0</accession>
<dbReference type="SUPFAM" id="SSF109993">
    <property type="entry name" value="VPS9 domain"/>
    <property type="match status" value="1"/>
</dbReference>
<keyword evidence="2" id="KW-1185">Reference proteome</keyword>
<dbReference type="EnsemblMetazoa" id="XM_020001201.1">
    <property type="protein sequence ID" value="XP_019856760.1"/>
    <property type="gene ID" value="LOC109585206"/>
</dbReference>
<dbReference type="Proteomes" id="UP000007879">
    <property type="component" value="Unassembled WGS sequence"/>
</dbReference>
<dbReference type="GeneID" id="109585206"/>
<reference evidence="2" key="1">
    <citation type="journal article" date="2010" name="Nature">
        <title>The Amphimedon queenslandica genome and the evolution of animal complexity.</title>
        <authorList>
            <person name="Srivastava M."/>
            <person name="Simakov O."/>
            <person name="Chapman J."/>
            <person name="Fahey B."/>
            <person name="Gauthier M.E."/>
            <person name="Mitros T."/>
            <person name="Richards G.S."/>
            <person name="Conaco C."/>
            <person name="Dacre M."/>
            <person name="Hellsten U."/>
            <person name="Larroux C."/>
            <person name="Putnam N.H."/>
            <person name="Stanke M."/>
            <person name="Adamska M."/>
            <person name="Darling A."/>
            <person name="Degnan S.M."/>
            <person name="Oakley T.H."/>
            <person name="Plachetzki D.C."/>
            <person name="Zhai Y."/>
            <person name="Adamski M."/>
            <person name="Calcino A."/>
            <person name="Cummins S.F."/>
            <person name="Goodstein D.M."/>
            <person name="Harris C."/>
            <person name="Jackson D.J."/>
            <person name="Leys S.P."/>
            <person name="Shu S."/>
            <person name="Woodcroft B.J."/>
            <person name="Vervoort M."/>
            <person name="Kosik K.S."/>
            <person name="Manning G."/>
            <person name="Degnan B.M."/>
            <person name="Rokhsar D.S."/>
        </authorList>
    </citation>
    <scope>NUCLEOTIDE SEQUENCE [LARGE SCALE GENOMIC DNA]</scope>
</reference>